<evidence type="ECO:0000256" key="3">
    <source>
        <dbReference type="ARBA" id="ARBA00022475"/>
    </source>
</evidence>
<keyword evidence="2" id="KW-0813">Transport</keyword>
<sequence length="415" mass="43799">MASTTSPAAAPQRHVPMMLRALRHRNYRLFFIGQLISLTGTWMQNVAQGWLVLRLTDSPAMLGLVAAMSSLPILIFALPAGSLADRMSKQRLLLITQVVAMLLSITLAVLTLSGWIQVWHVLLLAMLLGTVNAFDGPVRQAFTVEMVGREDLLNAIALNSSIFNGARLIGPAMAGVVVALVGEGTAFALNAASFVFVLSSLLMMRLPPYQRPAGAGRAGQLRAGLNYIANEPRVRALLLLAGSISLFCFVHIPLLPVFARDVLGQGAMGLGMLSAASGLGALTAALILAQMSEQAPRGRLLTVAVLLYPAFMIAFTATRTFPIALALIACAGWAGVTTMALTNTLIQSIVPDELRGRVMSVFTLLLMGLSPMGGMVAGLIAELVGSAPLVVATSALIGWVLIGVNLLRAPFVRAL</sequence>
<dbReference type="PROSITE" id="PS50850">
    <property type="entry name" value="MFS"/>
    <property type="match status" value="1"/>
</dbReference>
<evidence type="ECO:0000256" key="1">
    <source>
        <dbReference type="ARBA" id="ARBA00004651"/>
    </source>
</evidence>
<evidence type="ECO:0000256" key="4">
    <source>
        <dbReference type="ARBA" id="ARBA00022692"/>
    </source>
</evidence>
<evidence type="ECO:0000259" key="8">
    <source>
        <dbReference type="PROSITE" id="PS50850"/>
    </source>
</evidence>
<dbReference type="CDD" id="cd06173">
    <property type="entry name" value="MFS_MefA_like"/>
    <property type="match status" value="1"/>
</dbReference>
<comment type="subcellular location">
    <subcellularLocation>
        <location evidence="1">Cell membrane</location>
        <topology evidence="1">Multi-pass membrane protein</topology>
    </subcellularLocation>
</comment>
<evidence type="ECO:0000256" key="6">
    <source>
        <dbReference type="ARBA" id="ARBA00023136"/>
    </source>
</evidence>
<dbReference type="InterPro" id="IPR010290">
    <property type="entry name" value="TM_effector"/>
</dbReference>
<dbReference type="GO" id="GO:0005886">
    <property type="term" value="C:plasma membrane"/>
    <property type="evidence" value="ECO:0007669"/>
    <property type="project" value="UniProtKB-SubCell"/>
</dbReference>
<feature type="transmembrane region" description="Helical" evidence="7">
    <location>
        <begin position="59"/>
        <end position="80"/>
    </location>
</feature>
<evidence type="ECO:0000313" key="9">
    <source>
        <dbReference type="EMBL" id="RRR69320.1"/>
    </source>
</evidence>
<accession>A0A426TV52</accession>
<feature type="transmembrane region" description="Helical" evidence="7">
    <location>
        <begin position="92"/>
        <end position="110"/>
    </location>
</feature>
<evidence type="ECO:0000256" key="2">
    <source>
        <dbReference type="ARBA" id="ARBA00022448"/>
    </source>
</evidence>
<dbReference type="Pfam" id="PF05977">
    <property type="entry name" value="MFS_3"/>
    <property type="match status" value="1"/>
</dbReference>
<dbReference type="PANTHER" id="PTHR23513:SF11">
    <property type="entry name" value="STAPHYLOFERRIN A TRANSPORTER"/>
    <property type="match status" value="1"/>
</dbReference>
<reference evidence="9 10" key="1">
    <citation type="submission" date="2018-12" db="EMBL/GenBank/DDBJ databases">
        <title>Genome Sequence of Candidatus Viridilinea halotolerans isolated from saline sulfide-rich spring.</title>
        <authorList>
            <person name="Grouzdev D.S."/>
            <person name="Burganskaya E.I."/>
            <person name="Krutkina M.S."/>
            <person name="Sukhacheva M.V."/>
            <person name="Gorlenko V.M."/>
        </authorList>
    </citation>
    <scope>NUCLEOTIDE SEQUENCE [LARGE SCALE GENOMIC DNA]</scope>
    <source>
        <strain evidence="9">Chok-6</strain>
    </source>
</reference>
<dbReference type="EMBL" id="RSAS01000647">
    <property type="protein sequence ID" value="RRR69320.1"/>
    <property type="molecule type" value="Genomic_DNA"/>
</dbReference>
<feature type="transmembrane region" description="Helical" evidence="7">
    <location>
        <begin position="387"/>
        <end position="407"/>
    </location>
</feature>
<feature type="domain" description="Major facilitator superfamily (MFS) profile" evidence="8">
    <location>
        <begin position="26"/>
        <end position="410"/>
    </location>
</feature>
<dbReference type="AlphaFoldDB" id="A0A426TV52"/>
<dbReference type="SUPFAM" id="SSF103473">
    <property type="entry name" value="MFS general substrate transporter"/>
    <property type="match status" value="1"/>
</dbReference>
<keyword evidence="6 7" id="KW-0472">Membrane</keyword>
<dbReference type="GO" id="GO:0022857">
    <property type="term" value="F:transmembrane transporter activity"/>
    <property type="evidence" value="ECO:0007669"/>
    <property type="project" value="InterPro"/>
</dbReference>
<feature type="transmembrane region" description="Helical" evidence="7">
    <location>
        <begin position="323"/>
        <end position="346"/>
    </location>
</feature>
<feature type="transmembrane region" description="Helical" evidence="7">
    <location>
        <begin position="358"/>
        <end position="381"/>
    </location>
</feature>
<evidence type="ECO:0000313" key="10">
    <source>
        <dbReference type="Proteomes" id="UP000280307"/>
    </source>
</evidence>
<feature type="transmembrane region" description="Helical" evidence="7">
    <location>
        <begin position="267"/>
        <end position="288"/>
    </location>
</feature>
<keyword evidence="3" id="KW-1003">Cell membrane</keyword>
<dbReference type="InterPro" id="IPR036259">
    <property type="entry name" value="MFS_trans_sf"/>
</dbReference>
<name>A0A426TV52_9CHLR</name>
<organism evidence="9 10">
    <name type="scientific">Candidatus Viridilinea halotolerans</name>
    <dbReference type="NCBI Taxonomy" id="2491704"/>
    <lineage>
        <taxon>Bacteria</taxon>
        <taxon>Bacillati</taxon>
        <taxon>Chloroflexota</taxon>
        <taxon>Chloroflexia</taxon>
        <taxon>Chloroflexales</taxon>
        <taxon>Chloroflexineae</taxon>
        <taxon>Oscillochloridaceae</taxon>
        <taxon>Candidatus Viridilinea</taxon>
    </lineage>
</organism>
<comment type="caution">
    <text evidence="9">The sequence shown here is derived from an EMBL/GenBank/DDBJ whole genome shotgun (WGS) entry which is preliminary data.</text>
</comment>
<dbReference type="InterPro" id="IPR020846">
    <property type="entry name" value="MFS_dom"/>
</dbReference>
<feature type="transmembrane region" description="Helical" evidence="7">
    <location>
        <begin position="300"/>
        <end position="317"/>
    </location>
</feature>
<feature type="transmembrane region" description="Helical" evidence="7">
    <location>
        <begin position="236"/>
        <end position="255"/>
    </location>
</feature>
<dbReference type="Gene3D" id="1.20.1250.20">
    <property type="entry name" value="MFS general substrate transporter like domains"/>
    <property type="match status" value="1"/>
</dbReference>
<keyword evidence="4 7" id="KW-0812">Transmembrane</keyword>
<proteinExistence type="predicted"/>
<dbReference type="PANTHER" id="PTHR23513">
    <property type="entry name" value="INTEGRAL MEMBRANE EFFLUX PROTEIN-RELATED"/>
    <property type="match status" value="1"/>
</dbReference>
<feature type="transmembrane region" description="Helical" evidence="7">
    <location>
        <begin position="27"/>
        <end position="47"/>
    </location>
</feature>
<protein>
    <submittedName>
        <fullName evidence="9">MFS transporter</fullName>
    </submittedName>
</protein>
<evidence type="ECO:0000256" key="7">
    <source>
        <dbReference type="SAM" id="Phobius"/>
    </source>
</evidence>
<keyword evidence="5 7" id="KW-1133">Transmembrane helix</keyword>
<dbReference type="Proteomes" id="UP000280307">
    <property type="component" value="Unassembled WGS sequence"/>
</dbReference>
<evidence type="ECO:0000256" key="5">
    <source>
        <dbReference type="ARBA" id="ARBA00022989"/>
    </source>
</evidence>
<gene>
    <name evidence="9" type="ORF">EI684_16030</name>
</gene>
<feature type="transmembrane region" description="Helical" evidence="7">
    <location>
        <begin position="187"/>
        <end position="204"/>
    </location>
</feature>